<reference evidence="1" key="1">
    <citation type="submission" date="2018-02" db="EMBL/GenBank/DDBJ databases">
        <title>Rhizophora mucronata_Transcriptome.</title>
        <authorList>
            <person name="Meera S.P."/>
            <person name="Sreeshan A."/>
            <person name="Augustine A."/>
        </authorList>
    </citation>
    <scope>NUCLEOTIDE SEQUENCE</scope>
    <source>
        <tissue evidence="1">Leaf</tissue>
    </source>
</reference>
<accession>A0A2P2LRL6</accession>
<evidence type="ECO:0000313" key="1">
    <source>
        <dbReference type="EMBL" id="MBX20594.1"/>
    </source>
</evidence>
<dbReference type="EMBL" id="GGEC01040112">
    <property type="protein sequence ID" value="MBX20596.1"/>
    <property type="molecule type" value="Transcribed_RNA"/>
</dbReference>
<dbReference type="AlphaFoldDB" id="A0A2P2LRL6"/>
<organism evidence="1">
    <name type="scientific">Rhizophora mucronata</name>
    <name type="common">Asiatic mangrove</name>
    <dbReference type="NCBI Taxonomy" id="61149"/>
    <lineage>
        <taxon>Eukaryota</taxon>
        <taxon>Viridiplantae</taxon>
        <taxon>Streptophyta</taxon>
        <taxon>Embryophyta</taxon>
        <taxon>Tracheophyta</taxon>
        <taxon>Spermatophyta</taxon>
        <taxon>Magnoliopsida</taxon>
        <taxon>eudicotyledons</taxon>
        <taxon>Gunneridae</taxon>
        <taxon>Pentapetalae</taxon>
        <taxon>rosids</taxon>
        <taxon>fabids</taxon>
        <taxon>Malpighiales</taxon>
        <taxon>Rhizophoraceae</taxon>
        <taxon>Rhizophora</taxon>
    </lineage>
</organism>
<name>A0A2P2LRL6_RHIMU</name>
<proteinExistence type="predicted"/>
<protein>
    <submittedName>
        <fullName evidence="1">Uncharacterized protein</fullName>
    </submittedName>
</protein>
<dbReference type="EMBL" id="GGEC01040110">
    <property type="protein sequence ID" value="MBX20594.1"/>
    <property type="molecule type" value="Transcribed_RNA"/>
</dbReference>
<sequence>MFTSITQLVTICQLHHSRKNNKLCSTMNYSIMFYAVMILKFRHHLYLFGLG</sequence>